<dbReference type="SUPFAM" id="SSF53822">
    <property type="entry name" value="Periplasmic binding protein-like I"/>
    <property type="match status" value="1"/>
</dbReference>
<keyword evidence="2 5" id="KW-0238">DNA-binding</keyword>
<protein>
    <submittedName>
        <fullName evidence="5">LacI family DNA-binding transcriptional regulator</fullName>
    </submittedName>
</protein>
<keyword evidence="6" id="KW-1185">Reference proteome</keyword>
<evidence type="ECO:0000313" key="6">
    <source>
        <dbReference type="Proteomes" id="UP000588491"/>
    </source>
</evidence>
<evidence type="ECO:0000256" key="1">
    <source>
        <dbReference type="ARBA" id="ARBA00023015"/>
    </source>
</evidence>
<keyword evidence="1" id="KW-0805">Transcription regulation</keyword>
<dbReference type="InterPro" id="IPR000843">
    <property type="entry name" value="HTH_LacI"/>
</dbReference>
<dbReference type="GO" id="GO:0000976">
    <property type="term" value="F:transcription cis-regulatory region binding"/>
    <property type="evidence" value="ECO:0007669"/>
    <property type="project" value="TreeGrafter"/>
</dbReference>
<reference evidence="5 6" key="1">
    <citation type="submission" date="2020-04" db="EMBL/GenBank/DDBJ databases">
        <title>Bacillus sp. UniB3 isolated from commercial digestive syrup.</title>
        <authorList>
            <person name="Thorat V."/>
            <person name="Kirdat K."/>
            <person name="Tiwarekar B."/>
            <person name="Yadav A."/>
        </authorList>
    </citation>
    <scope>NUCLEOTIDE SEQUENCE [LARGE SCALE GENOMIC DNA]</scope>
    <source>
        <strain evidence="5 6">UniB3</strain>
    </source>
</reference>
<dbReference type="PANTHER" id="PTHR30146">
    <property type="entry name" value="LACI-RELATED TRANSCRIPTIONAL REPRESSOR"/>
    <property type="match status" value="1"/>
</dbReference>
<evidence type="ECO:0000313" key="5">
    <source>
        <dbReference type="EMBL" id="NMO75761.1"/>
    </source>
</evidence>
<dbReference type="Proteomes" id="UP000588491">
    <property type="component" value="Unassembled WGS sequence"/>
</dbReference>
<keyword evidence="3" id="KW-0804">Transcription</keyword>
<dbReference type="Gene3D" id="1.10.260.40">
    <property type="entry name" value="lambda repressor-like DNA-binding domains"/>
    <property type="match status" value="1"/>
</dbReference>
<dbReference type="Pfam" id="PF13377">
    <property type="entry name" value="Peripla_BP_3"/>
    <property type="match status" value="1"/>
</dbReference>
<gene>
    <name evidence="5" type="ORF">HHU08_01750</name>
</gene>
<dbReference type="EMBL" id="JABBPK010000001">
    <property type="protein sequence ID" value="NMO75761.1"/>
    <property type="molecule type" value="Genomic_DNA"/>
</dbReference>
<comment type="caution">
    <text evidence="5">The sequence shown here is derived from an EMBL/GenBank/DDBJ whole genome shotgun (WGS) entry which is preliminary data.</text>
</comment>
<dbReference type="CDD" id="cd01544">
    <property type="entry name" value="PBP1_GalR"/>
    <property type="match status" value="1"/>
</dbReference>
<accession>A0A7Y0K4Y1</accession>
<dbReference type="SUPFAM" id="SSF47413">
    <property type="entry name" value="lambda repressor-like DNA-binding domains"/>
    <property type="match status" value="1"/>
</dbReference>
<dbReference type="SMART" id="SM00354">
    <property type="entry name" value="HTH_LACI"/>
    <property type="match status" value="1"/>
</dbReference>
<dbReference type="AlphaFoldDB" id="A0A7Y0K4Y1"/>
<evidence type="ECO:0000256" key="2">
    <source>
        <dbReference type="ARBA" id="ARBA00023125"/>
    </source>
</evidence>
<dbReference type="Pfam" id="PF00356">
    <property type="entry name" value="LacI"/>
    <property type="match status" value="1"/>
</dbReference>
<dbReference type="InterPro" id="IPR028082">
    <property type="entry name" value="Peripla_BP_I"/>
</dbReference>
<sequence length="330" mass="37539">MVTIKDIAKKAGFSPSTVSRLLNNDSTLSISPETKKRILDTALELGYERKSIQPLIEKVALLYWITEKEELEDVYFKQMRLELEKNALNHNIELHLFKHEDGVKSIPNDISGFIAVGAFSTEEIQKLRKKTKRGVFIDTNPVPDLYDAVLPDTVRITKKAIDYFIEKGHQKIGFIGGTYHNPDTNEDEMDIREITFRTYIQDLGLHDEKYIFGERHFSVNDGYTVTKKVINDLKEELPTAFFIASDPIAVGSLQAFNEYNISIPNRVSIISVNNISVAKYVSPPLTTFHIDIPELCKTGVSLLLEQILDQRKIPKTVLLQSELIERKSAL</sequence>
<dbReference type="PANTHER" id="PTHR30146:SF149">
    <property type="entry name" value="HTH-TYPE TRANSCRIPTIONAL REGULATOR EBGR"/>
    <property type="match status" value="1"/>
</dbReference>
<feature type="domain" description="HTH lacI-type" evidence="4">
    <location>
        <begin position="2"/>
        <end position="47"/>
    </location>
</feature>
<evidence type="ECO:0000259" key="4">
    <source>
        <dbReference type="PROSITE" id="PS50932"/>
    </source>
</evidence>
<organism evidence="5 6">
    <name type="scientific">Niallia alba</name>
    <dbReference type="NCBI Taxonomy" id="2729105"/>
    <lineage>
        <taxon>Bacteria</taxon>
        <taxon>Bacillati</taxon>
        <taxon>Bacillota</taxon>
        <taxon>Bacilli</taxon>
        <taxon>Bacillales</taxon>
        <taxon>Bacillaceae</taxon>
        <taxon>Niallia</taxon>
    </lineage>
</organism>
<dbReference type="InterPro" id="IPR046335">
    <property type="entry name" value="LacI/GalR-like_sensor"/>
</dbReference>
<dbReference type="RefSeq" id="WP_016201390.1">
    <property type="nucleotide sequence ID" value="NZ_JABBPK010000001.1"/>
</dbReference>
<dbReference type="GO" id="GO:0003700">
    <property type="term" value="F:DNA-binding transcription factor activity"/>
    <property type="evidence" value="ECO:0007669"/>
    <property type="project" value="TreeGrafter"/>
</dbReference>
<dbReference type="Gene3D" id="3.40.50.2300">
    <property type="match status" value="2"/>
</dbReference>
<dbReference type="CDD" id="cd01392">
    <property type="entry name" value="HTH_LacI"/>
    <property type="match status" value="1"/>
</dbReference>
<dbReference type="PROSITE" id="PS50932">
    <property type="entry name" value="HTH_LACI_2"/>
    <property type="match status" value="1"/>
</dbReference>
<proteinExistence type="predicted"/>
<dbReference type="InterPro" id="IPR010982">
    <property type="entry name" value="Lambda_DNA-bd_dom_sf"/>
</dbReference>
<name>A0A7Y0K4Y1_9BACI</name>
<evidence type="ECO:0000256" key="3">
    <source>
        <dbReference type="ARBA" id="ARBA00023163"/>
    </source>
</evidence>